<comment type="caution">
    <text evidence="2">The sequence shown here is derived from an EMBL/GenBank/DDBJ whole genome shotgun (WGS) entry which is preliminary data.</text>
</comment>
<keyword evidence="1" id="KW-0812">Transmembrane</keyword>
<feature type="transmembrane region" description="Helical" evidence="1">
    <location>
        <begin position="174"/>
        <end position="193"/>
    </location>
</feature>
<dbReference type="AlphaFoldDB" id="A0A0V8JK76"/>
<organism evidence="2 3">
    <name type="scientific">Priestia veravalensis</name>
    <dbReference type="NCBI Taxonomy" id="1414648"/>
    <lineage>
        <taxon>Bacteria</taxon>
        <taxon>Bacillati</taxon>
        <taxon>Bacillota</taxon>
        <taxon>Bacilli</taxon>
        <taxon>Bacillales</taxon>
        <taxon>Bacillaceae</taxon>
        <taxon>Priestia</taxon>
    </lineage>
</organism>
<sequence length="254" mass="28186">MTLSKESTDFLQNLRLYLFSSGKNEEETEDIILELSHHLWEAEQDGKSVHHIVGQSPKAYMESLSSEMKPDLMGWLKYLPMIILGVFAYSLLGDAIHGNIAYSAYTLIGMPIFIMVMLLILLSLFRVVAARQLSGLALLTLFIPYNLLSIGGFVALVFLEKNTETKLFVVSGGLYSLSGLLSALVAITFLVAISIWSKTWVSILIPIFLYSPEVVVDFFSMSQSAALVVSTLISYGAIGLYIWLVMRKLNKEAA</sequence>
<proteinExistence type="predicted"/>
<dbReference type="EMBL" id="LNQP01000046">
    <property type="protein sequence ID" value="KSU87356.1"/>
    <property type="molecule type" value="Genomic_DNA"/>
</dbReference>
<dbReference type="PANTHER" id="PTHR41307">
    <property type="entry name" value="MEMBRANE PROTEIN-RELATED"/>
    <property type="match status" value="1"/>
</dbReference>
<dbReference type="Gene3D" id="1.10.1900.10">
    <property type="entry name" value="c-terminal domain of poly(a) binding protein"/>
    <property type="match status" value="1"/>
</dbReference>
<reference evidence="2 3" key="1">
    <citation type="submission" date="2015-11" db="EMBL/GenBank/DDBJ databases">
        <title>Bacillus caseinolyticus sp nov.</title>
        <authorList>
            <person name="Dastager S.G."/>
            <person name="Mawlankar R."/>
        </authorList>
    </citation>
    <scope>NUCLEOTIDE SEQUENCE [LARGE SCALE GENOMIC DNA]</scope>
    <source>
        <strain evidence="2 3">SGD-V-76</strain>
    </source>
</reference>
<accession>A0A0V8JK76</accession>
<dbReference type="SUPFAM" id="SSF158560">
    <property type="entry name" value="BH3980-like"/>
    <property type="match status" value="1"/>
</dbReference>
<protein>
    <submittedName>
        <fullName evidence="2">Uncharacterized protein</fullName>
    </submittedName>
</protein>
<feature type="transmembrane region" description="Helical" evidence="1">
    <location>
        <begin position="75"/>
        <end position="92"/>
    </location>
</feature>
<name>A0A0V8JK76_9BACI</name>
<keyword evidence="1" id="KW-0472">Membrane</keyword>
<dbReference type="PANTHER" id="PTHR41307:SF1">
    <property type="entry name" value="MEMBRANE PROTEIN"/>
    <property type="match status" value="1"/>
</dbReference>
<evidence type="ECO:0000313" key="2">
    <source>
        <dbReference type="EMBL" id="KSU87356.1"/>
    </source>
</evidence>
<feature type="transmembrane region" description="Helical" evidence="1">
    <location>
        <begin position="136"/>
        <end position="159"/>
    </location>
</feature>
<keyword evidence="1" id="KW-1133">Transmembrane helix</keyword>
<dbReference type="RefSeq" id="WP_062686947.1">
    <property type="nucleotide sequence ID" value="NZ_KQ758661.1"/>
</dbReference>
<gene>
    <name evidence="2" type="ORF">AS180_13685</name>
</gene>
<feature type="transmembrane region" description="Helical" evidence="1">
    <location>
        <begin position="200"/>
        <end position="219"/>
    </location>
</feature>
<feature type="transmembrane region" description="Helical" evidence="1">
    <location>
        <begin position="225"/>
        <end position="246"/>
    </location>
</feature>
<dbReference type="Proteomes" id="UP000053681">
    <property type="component" value="Unassembled WGS sequence"/>
</dbReference>
<keyword evidence="3" id="KW-1185">Reference proteome</keyword>
<feature type="transmembrane region" description="Helical" evidence="1">
    <location>
        <begin position="104"/>
        <end position="124"/>
    </location>
</feature>
<evidence type="ECO:0000256" key="1">
    <source>
        <dbReference type="SAM" id="Phobius"/>
    </source>
</evidence>
<evidence type="ECO:0000313" key="3">
    <source>
        <dbReference type="Proteomes" id="UP000053681"/>
    </source>
</evidence>